<feature type="region of interest" description="Disordered" evidence="4">
    <location>
        <begin position="17"/>
        <end position="127"/>
    </location>
</feature>
<keyword evidence="3" id="KW-0862">Zinc</keyword>
<dbReference type="GO" id="GO:0005509">
    <property type="term" value="F:calcium ion binding"/>
    <property type="evidence" value="ECO:0007669"/>
    <property type="project" value="InterPro"/>
</dbReference>
<evidence type="ECO:0000256" key="2">
    <source>
        <dbReference type="ARBA" id="ARBA00022771"/>
    </source>
</evidence>
<dbReference type="SUPFAM" id="SSF57850">
    <property type="entry name" value="RING/U-box"/>
    <property type="match status" value="1"/>
</dbReference>
<feature type="domain" description="EF-hand" evidence="5">
    <location>
        <begin position="536"/>
        <end position="571"/>
    </location>
</feature>
<organism evidence="6 7">
    <name type="scientific">Steccherinum ochraceum</name>
    <dbReference type="NCBI Taxonomy" id="92696"/>
    <lineage>
        <taxon>Eukaryota</taxon>
        <taxon>Fungi</taxon>
        <taxon>Dikarya</taxon>
        <taxon>Basidiomycota</taxon>
        <taxon>Agaricomycotina</taxon>
        <taxon>Agaricomycetes</taxon>
        <taxon>Polyporales</taxon>
        <taxon>Steccherinaceae</taxon>
        <taxon>Steccherinum</taxon>
    </lineage>
</organism>
<comment type="caution">
    <text evidence="6">The sequence shown here is derived from an EMBL/GenBank/DDBJ whole genome shotgun (WGS) entry which is preliminary data.</text>
</comment>
<protein>
    <recommendedName>
        <fullName evidence="5">EF-hand domain-containing protein</fullName>
    </recommendedName>
</protein>
<accession>A0A4R0R6T4</accession>
<dbReference type="OrthoDB" id="2122982at2759"/>
<dbReference type="GO" id="GO:0008270">
    <property type="term" value="F:zinc ion binding"/>
    <property type="evidence" value="ECO:0007669"/>
    <property type="project" value="UniProtKB-KW"/>
</dbReference>
<evidence type="ECO:0000313" key="7">
    <source>
        <dbReference type="Proteomes" id="UP000292702"/>
    </source>
</evidence>
<dbReference type="PROSITE" id="PS50222">
    <property type="entry name" value="EF_HAND_2"/>
    <property type="match status" value="1"/>
</dbReference>
<evidence type="ECO:0000256" key="3">
    <source>
        <dbReference type="ARBA" id="ARBA00022833"/>
    </source>
</evidence>
<gene>
    <name evidence="6" type="ORF">EIP91_009662</name>
</gene>
<dbReference type="Gene3D" id="3.30.60.90">
    <property type="match status" value="1"/>
</dbReference>
<keyword evidence="7" id="KW-1185">Reference proteome</keyword>
<name>A0A4R0R6T4_9APHY</name>
<dbReference type="InterPro" id="IPR043145">
    <property type="entry name" value="Znf_ZZ_sf"/>
</dbReference>
<evidence type="ECO:0000259" key="5">
    <source>
        <dbReference type="PROSITE" id="PS50222"/>
    </source>
</evidence>
<feature type="non-terminal residue" evidence="6">
    <location>
        <position position="1387"/>
    </location>
</feature>
<evidence type="ECO:0000313" key="6">
    <source>
        <dbReference type="EMBL" id="TCD60695.1"/>
    </source>
</evidence>
<dbReference type="STRING" id="92696.A0A4R0R6T4"/>
<evidence type="ECO:0000256" key="4">
    <source>
        <dbReference type="SAM" id="MobiDB-lite"/>
    </source>
</evidence>
<reference evidence="6 7" key="1">
    <citation type="submission" date="2018-11" db="EMBL/GenBank/DDBJ databases">
        <title>Genome assembly of Steccherinum ochraceum LE-BIN_3174, the white-rot fungus of the Steccherinaceae family (The Residual Polyporoid clade, Polyporales, Basidiomycota).</title>
        <authorList>
            <person name="Fedorova T.V."/>
            <person name="Glazunova O.A."/>
            <person name="Landesman E.O."/>
            <person name="Moiseenko K.V."/>
            <person name="Psurtseva N.V."/>
            <person name="Savinova O.S."/>
            <person name="Shakhova N.V."/>
            <person name="Tyazhelova T.V."/>
            <person name="Vasina D.V."/>
        </authorList>
    </citation>
    <scope>NUCLEOTIDE SEQUENCE [LARGE SCALE GENOMIC DNA]</scope>
    <source>
        <strain evidence="6 7">LE-BIN_3174</strain>
    </source>
</reference>
<dbReference type="EMBL" id="RWJN01000558">
    <property type="protein sequence ID" value="TCD60695.1"/>
    <property type="molecule type" value="Genomic_DNA"/>
</dbReference>
<evidence type="ECO:0000256" key="1">
    <source>
        <dbReference type="ARBA" id="ARBA00022723"/>
    </source>
</evidence>
<feature type="compositionally biased region" description="Polar residues" evidence="4">
    <location>
        <begin position="92"/>
        <end position="118"/>
    </location>
</feature>
<keyword evidence="2" id="KW-0863">Zinc-finger</keyword>
<dbReference type="InterPro" id="IPR018247">
    <property type="entry name" value="EF_Hand_1_Ca_BS"/>
</dbReference>
<keyword evidence="1" id="KW-0479">Metal-binding</keyword>
<dbReference type="Proteomes" id="UP000292702">
    <property type="component" value="Unassembled WGS sequence"/>
</dbReference>
<proteinExistence type="predicted"/>
<dbReference type="InterPro" id="IPR002048">
    <property type="entry name" value="EF_hand_dom"/>
</dbReference>
<sequence length="1387" mass="157826">MPSWRRRPSLATLKAFFKSNDKINGSDGSSDPDLDSERVRRVSRSVPSLSRRHSDTPPDPETVGPTAPYKIRSNDVPISTSPSPFPSPISHTVASPDSFTSDSQAPSSSYGVSPTLTASSPQPQPFSPFFNLHADTLHQVEAGPKTNKGEKLLNEVEDVADSTNDPNSLINAEISTLKTLLDSTGGLKAIETEVNSFEDSIPWLMKGLDEVVKMHPFVGVAVLAFKAAYKMDMARRENDKRIRSLYVEMKEMIAVLIQFKQLKQLNDVDFEGKPIMDRLQKLCETAAVNIRECANTCDSYTKKRLVVKVLKGLSWETKLVSFIGIFTRRKAEFLQALAIHNARTVDEIQSISSRTQVIVAALDDKMAQFLKMFAVNIPTLELAMLSKVREKGDLSTVLKSDVALKELNDFENEIRPQQGSNAKGGERFKLEFTMKDLKDELYENMDAAINSNFEGFERKFLLHQDQLQEQLAKSVKDVISTVREGPHDKIKNSELKNWRRNVKASLFVMTLRDHFREQGEENKENEALQDWTLKYIDTTWLQSIMEAFDDDASGYITVTELNRFTDACPVNLKWSLPQWIAYWAIGWQLTTQKYKNQIEETMDKMFSSVKFSLPENRNRVEHYLSLVWRCISQIIQGLQYPNEVSEHLVDKFTAYVEHEEGRLRKNLESIKYNVDAIDAVHIVAGGKIEKHILPIAHLLLSRHLEIFKVAQTKVLHNDELSNAANSLVTLTDAAVHRVRDLTELFQQRKLNIPLQFKKFAFGMFDYLNDSDPLWSMSKLKEPSPAYREYTLEELTAEPKSDEEEVLYYGIKTTTAFATKVFDGPALQDASDIPELEESNLVKELQGTWCGYRYTETEYPAGTMDTFHFNPDSASNSTFAHTYTEANGLDSGPFKLTGSCSKDEDGMLKVAWKIDFAAGKGTLYFTGHLDGQSSIVGYSSWSEDVSKANHDSLFICRRIPAEIMAIRPSPLELEDKKYRALWQFAIKYAKREFHKNAWSWSYFAERRRIRERYINLNIRHWWYGRPLTTEERVEFLECRKALTTEEASFYRGIRDYVLTIMPKHHGIYCDGCDYHFGGPRYICLDCVTPEQVFWDTCDLCDLSCFDKLIDRGESKTHRPNHDMMKLRTVLTEHDMPAYYQSAWESLTKARALFRDSTRTEVTTDTQLGHQVSSTGAEVLLPTTNGKAREEFLANSNGKEGASVDETQVLTSASATPHGFVDSPDATATLAKLEVDVGSPTIRLVDEPEDESLNHTGTCIECFICDYCEEKTLLSCVTCFELYVQPSWYYGSNPKDNFQCNVCNAKKLVPTDLYRDVQHVYTHPLVRCKPFIADPPGSSDPTTEERITSLERKTTEMDTKIDHLVEKFTKVEKNVEKTMEMLATRLPDG</sequence>
<dbReference type="PROSITE" id="PS00018">
    <property type="entry name" value="EF_HAND_1"/>
    <property type="match status" value="1"/>
</dbReference>